<accession>A0ABW0EEI5</accession>
<keyword evidence="1" id="KW-0812">Transmembrane</keyword>
<evidence type="ECO:0000256" key="1">
    <source>
        <dbReference type="SAM" id="Phobius"/>
    </source>
</evidence>
<proteinExistence type="predicted"/>
<keyword evidence="1" id="KW-1133">Transmembrane helix</keyword>
<reference evidence="4" key="1">
    <citation type="journal article" date="2019" name="Int. J. Syst. Evol. Microbiol.">
        <title>The Global Catalogue of Microorganisms (GCM) 10K type strain sequencing project: providing services to taxonomists for standard genome sequencing and annotation.</title>
        <authorList>
            <consortium name="The Broad Institute Genomics Platform"/>
            <consortium name="The Broad Institute Genome Sequencing Center for Infectious Disease"/>
            <person name="Wu L."/>
            <person name="Ma J."/>
        </authorList>
    </citation>
    <scope>NUCLEOTIDE SEQUENCE [LARGE SCALE GENOMIC DNA]</scope>
    <source>
        <strain evidence="4">KACC 12602</strain>
    </source>
</reference>
<feature type="chain" id="PRO_5046910761" description="tRNA (Guanine-N1)-methyltransferase" evidence="2">
    <location>
        <begin position="23"/>
        <end position="221"/>
    </location>
</feature>
<evidence type="ECO:0000313" key="3">
    <source>
        <dbReference type="EMBL" id="MFC5272332.1"/>
    </source>
</evidence>
<evidence type="ECO:0000313" key="4">
    <source>
        <dbReference type="Proteomes" id="UP001596161"/>
    </source>
</evidence>
<keyword evidence="2" id="KW-0732">Signal</keyword>
<sequence length="221" mass="25070">MKKTILSLGLILSFLTVTQAQNSTTGQPVTTTLQEQFSNLNSKSNNYREGKRAFKVIEVNQLNAFWNGVLGTVKKHERDLLKDGKNTVEELQKAQATIATQNSQIAALKKDNAQKDAAVQQNAYEVENIFVLGLGINKQFFLIFSFALIAGLVILSAVIMSLYKKSKRVTDEKIQAFKEIDHEFSEFKKAARDRELKIKRELQTEMNSKEEMRQKLALLQK</sequence>
<protein>
    <recommendedName>
        <fullName evidence="5">tRNA (Guanine-N1)-methyltransferase</fullName>
    </recommendedName>
</protein>
<dbReference type="Proteomes" id="UP001596161">
    <property type="component" value="Unassembled WGS sequence"/>
</dbReference>
<evidence type="ECO:0008006" key="5">
    <source>
        <dbReference type="Google" id="ProtNLM"/>
    </source>
</evidence>
<comment type="caution">
    <text evidence="3">The sequence shown here is derived from an EMBL/GenBank/DDBJ whole genome shotgun (WGS) entry which is preliminary data.</text>
</comment>
<dbReference type="EMBL" id="JBHSKT010000015">
    <property type="protein sequence ID" value="MFC5272332.1"/>
    <property type="molecule type" value="Genomic_DNA"/>
</dbReference>
<keyword evidence="1" id="KW-0472">Membrane</keyword>
<dbReference type="RefSeq" id="WP_378018690.1">
    <property type="nucleotide sequence ID" value="NZ_JBHSKT010000015.1"/>
</dbReference>
<name>A0ABW0EEI5_9BACT</name>
<evidence type="ECO:0000256" key="2">
    <source>
        <dbReference type="SAM" id="SignalP"/>
    </source>
</evidence>
<feature type="transmembrane region" description="Helical" evidence="1">
    <location>
        <begin position="140"/>
        <end position="163"/>
    </location>
</feature>
<keyword evidence="4" id="KW-1185">Reference proteome</keyword>
<organism evidence="3 4">
    <name type="scientific">Adhaeribacter terreus</name>
    <dbReference type="NCBI Taxonomy" id="529703"/>
    <lineage>
        <taxon>Bacteria</taxon>
        <taxon>Pseudomonadati</taxon>
        <taxon>Bacteroidota</taxon>
        <taxon>Cytophagia</taxon>
        <taxon>Cytophagales</taxon>
        <taxon>Hymenobacteraceae</taxon>
        <taxon>Adhaeribacter</taxon>
    </lineage>
</organism>
<feature type="signal peptide" evidence="2">
    <location>
        <begin position="1"/>
        <end position="22"/>
    </location>
</feature>
<gene>
    <name evidence="3" type="ORF">ACFPIB_17080</name>
</gene>